<dbReference type="PANTHER" id="PTHR42760">
    <property type="entry name" value="SHORT-CHAIN DEHYDROGENASES/REDUCTASES FAMILY MEMBER"/>
    <property type="match status" value="1"/>
</dbReference>
<sequence>MSSWSNLLEGKVAVVTGASRGLGRADALALAEAGADVVITDILIESDEESRNEAQKYGPLSQVLQSTKVVYAEKTAKEIQDMGRRSFAIKMDVTNREQVKDVFARIKEEFGSIDILVNNAGTLDHVSQIEKQNDDFWDRDMKVNLTGAYNCTKAVWPYMKEQEWGRIINMSSVAGTLGGFGQASYSVTKGGLLSFSKSMALEGARYGITVNAIVPGVIATEAFKMGNPKMNERMIQRTAFKRPGEPEDIANAITFLCSDKAKYITGIGLNVSGGIELFTF</sequence>
<keyword evidence="5" id="KW-1185">Reference proteome</keyword>
<keyword evidence="2" id="KW-0560">Oxidoreductase</keyword>
<gene>
    <name evidence="4" type="ORF">DCC39_02620</name>
</gene>
<evidence type="ECO:0000256" key="3">
    <source>
        <dbReference type="RuleBase" id="RU000363"/>
    </source>
</evidence>
<organism evidence="4 5">
    <name type="scientific">Pueribacillus theae</name>
    <dbReference type="NCBI Taxonomy" id="2171751"/>
    <lineage>
        <taxon>Bacteria</taxon>
        <taxon>Bacillati</taxon>
        <taxon>Bacillota</taxon>
        <taxon>Bacilli</taxon>
        <taxon>Bacillales</taxon>
        <taxon>Bacillaceae</taxon>
        <taxon>Pueribacillus</taxon>
    </lineage>
</organism>
<dbReference type="GO" id="GO:0048038">
    <property type="term" value="F:quinone binding"/>
    <property type="evidence" value="ECO:0007669"/>
    <property type="project" value="TreeGrafter"/>
</dbReference>
<dbReference type="GO" id="GO:0016616">
    <property type="term" value="F:oxidoreductase activity, acting on the CH-OH group of donors, NAD or NADP as acceptor"/>
    <property type="evidence" value="ECO:0007669"/>
    <property type="project" value="TreeGrafter"/>
</dbReference>
<protein>
    <submittedName>
        <fullName evidence="4">Short-chain dehydrogenase</fullName>
    </submittedName>
</protein>
<dbReference type="EMBL" id="QCZG01000003">
    <property type="protein sequence ID" value="PWA13043.1"/>
    <property type="molecule type" value="Genomic_DNA"/>
</dbReference>
<dbReference type="OrthoDB" id="9803333at2"/>
<accession>A0A2U1K7S3</accession>
<dbReference type="InterPro" id="IPR002347">
    <property type="entry name" value="SDR_fam"/>
</dbReference>
<evidence type="ECO:0000256" key="1">
    <source>
        <dbReference type="ARBA" id="ARBA00006484"/>
    </source>
</evidence>
<name>A0A2U1K7S3_9BACI</name>
<dbReference type="Pfam" id="PF00106">
    <property type="entry name" value="adh_short"/>
    <property type="match status" value="1"/>
</dbReference>
<dbReference type="RefSeq" id="WP_116553329.1">
    <property type="nucleotide sequence ID" value="NZ_QCZG01000003.1"/>
</dbReference>
<reference evidence="4 5" key="1">
    <citation type="submission" date="2018-04" db="EMBL/GenBank/DDBJ databases">
        <title>Camelliibacillus theae gen. nov., sp. nov., isolated from Pu'er tea.</title>
        <authorList>
            <person name="Niu L."/>
        </authorList>
    </citation>
    <scope>NUCLEOTIDE SEQUENCE [LARGE SCALE GENOMIC DNA]</scope>
    <source>
        <strain evidence="4 5">T8</strain>
    </source>
</reference>
<comment type="caution">
    <text evidence="4">The sequence shown here is derived from an EMBL/GenBank/DDBJ whole genome shotgun (WGS) entry which is preliminary data.</text>
</comment>
<proteinExistence type="inferred from homology"/>
<dbReference type="Gene3D" id="3.40.50.720">
    <property type="entry name" value="NAD(P)-binding Rossmann-like Domain"/>
    <property type="match status" value="1"/>
</dbReference>
<evidence type="ECO:0000313" key="4">
    <source>
        <dbReference type="EMBL" id="PWA13043.1"/>
    </source>
</evidence>
<comment type="similarity">
    <text evidence="1 3">Belongs to the short-chain dehydrogenases/reductases (SDR) family.</text>
</comment>
<evidence type="ECO:0000313" key="5">
    <source>
        <dbReference type="Proteomes" id="UP000245998"/>
    </source>
</evidence>
<dbReference type="PRINTS" id="PR00080">
    <property type="entry name" value="SDRFAMILY"/>
</dbReference>
<evidence type="ECO:0000256" key="2">
    <source>
        <dbReference type="ARBA" id="ARBA00023002"/>
    </source>
</evidence>
<dbReference type="Pfam" id="PF13561">
    <property type="entry name" value="adh_short_C2"/>
    <property type="match status" value="1"/>
</dbReference>
<dbReference type="GO" id="GO:0008206">
    <property type="term" value="P:bile acid metabolic process"/>
    <property type="evidence" value="ECO:0007669"/>
    <property type="project" value="UniProtKB-ARBA"/>
</dbReference>
<dbReference type="Proteomes" id="UP000245998">
    <property type="component" value="Unassembled WGS sequence"/>
</dbReference>
<dbReference type="PANTHER" id="PTHR42760:SF133">
    <property type="entry name" value="3-OXOACYL-[ACYL-CARRIER-PROTEIN] REDUCTASE"/>
    <property type="match status" value="1"/>
</dbReference>
<dbReference type="InterPro" id="IPR036291">
    <property type="entry name" value="NAD(P)-bd_dom_sf"/>
</dbReference>
<dbReference type="SUPFAM" id="SSF51735">
    <property type="entry name" value="NAD(P)-binding Rossmann-fold domains"/>
    <property type="match status" value="1"/>
</dbReference>
<dbReference type="InterPro" id="IPR020904">
    <property type="entry name" value="Sc_DH/Rdtase_CS"/>
</dbReference>
<dbReference type="FunFam" id="3.40.50.720:FF:000084">
    <property type="entry name" value="Short-chain dehydrogenase reductase"/>
    <property type="match status" value="1"/>
</dbReference>
<dbReference type="PROSITE" id="PS00061">
    <property type="entry name" value="ADH_SHORT"/>
    <property type="match status" value="1"/>
</dbReference>
<dbReference type="GO" id="GO:0006633">
    <property type="term" value="P:fatty acid biosynthetic process"/>
    <property type="evidence" value="ECO:0007669"/>
    <property type="project" value="TreeGrafter"/>
</dbReference>
<dbReference type="AlphaFoldDB" id="A0A2U1K7S3"/>
<dbReference type="PRINTS" id="PR00081">
    <property type="entry name" value="GDHRDH"/>
</dbReference>